<sequence>MQKLAKSLDLPPSRYLVRPRRNRYNQT</sequence>
<protein>
    <submittedName>
        <fullName evidence="2">Uncharacterized protein</fullName>
    </submittedName>
</protein>
<accession>A0A2P2QNI7</accession>
<feature type="region of interest" description="Disordered" evidence="1">
    <location>
        <begin position="1"/>
        <end position="27"/>
    </location>
</feature>
<dbReference type="EMBL" id="GGEC01088096">
    <property type="protein sequence ID" value="MBX68580.1"/>
    <property type="molecule type" value="Transcribed_RNA"/>
</dbReference>
<name>A0A2P2QNI7_RHIMU</name>
<proteinExistence type="predicted"/>
<organism evidence="2">
    <name type="scientific">Rhizophora mucronata</name>
    <name type="common">Asiatic mangrove</name>
    <dbReference type="NCBI Taxonomy" id="61149"/>
    <lineage>
        <taxon>Eukaryota</taxon>
        <taxon>Viridiplantae</taxon>
        <taxon>Streptophyta</taxon>
        <taxon>Embryophyta</taxon>
        <taxon>Tracheophyta</taxon>
        <taxon>Spermatophyta</taxon>
        <taxon>Magnoliopsida</taxon>
        <taxon>eudicotyledons</taxon>
        <taxon>Gunneridae</taxon>
        <taxon>Pentapetalae</taxon>
        <taxon>rosids</taxon>
        <taxon>fabids</taxon>
        <taxon>Malpighiales</taxon>
        <taxon>Rhizophoraceae</taxon>
        <taxon>Rhizophora</taxon>
    </lineage>
</organism>
<evidence type="ECO:0000313" key="2">
    <source>
        <dbReference type="EMBL" id="MBX68580.1"/>
    </source>
</evidence>
<feature type="compositionally biased region" description="Basic residues" evidence="1">
    <location>
        <begin position="17"/>
        <end position="27"/>
    </location>
</feature>
<dbReference type="AlphaFoldDB" id="A0A2P2QNI7"/>
<reference evidence="2" key="1">
    <citation type="submission" date="2018-02" db="EMBL/GenBank/DDBJ databases">
        <title>Rhizophora mucronata_Transcriptome.</title>
        <authorList>
            <person name="Meera S.P."/>
            <person name="Sreeshan A."/>
            <person name="Augustine A."/>
        </authorList>
    </citation>
    <scope>NUCLEOTIDE SEQUENCE</scope>
    <source>
        <tissue evidence="2">Leaf</tissue>
    </source>
</reference>
<evidence type="ECO:0000256" key="1">
    <source>
        <dbReference type="SAM" id="MobiDB-lite"/>
    </source>
</evidence>